<protein>
    <submittedName>
        <fullName evidence="5">30S ribosomal protein S1</fullName>
    </submittedName>
</protein>
<dbReference type="Proteomes" id="UP000756860">
    <property type="component" value="Unassembled WGS sequence"/>
</dbReference>
<dbReference type="RefSeq" id="WP_214175655.1">
    <property type="nucleotide sequence ID" value="NZ_JAHCVK010000004.1"/>
</dbReference>
<comment type="caution">
    <text evidence="5">The sequence shown here is derived from an EMBL/GenBank/DDBJ whole genome shotgun (WGS) entry which is preliminary data.</text>
</comment>
<dbReference type="PRINTS" id="PR00681">
    <property type="entry name" value="RIBOSOMALS1"/>
</dbReference>
<reference evidence="5 6" key="1">
    <citation type="submission" date="2021-05" db="EMBL/GenBank/DDBJ databases">
        <title>The draft genome of Geobacter luticola JCM 17780.</title>
        <authorList>
            <person name="Xu Z."/>
            <person name="Masuda Y."/>
            <person name="Itoh H."/>
            <person name="Senoo K."/>
        </authorList>
    </citation>
    <scope>NUCLEOTIDE SEQUENCE [LARGE SCALE GENOMIC DNA]</scope>
    <source>
        <strain evidence="5 6">JCM 17780</strain>
    </source>
</reference>
<evidence type="ECO:0000313" key="6">
    <source>
        <dbReference type="Proteomes" id="UP000756860"/>
    </source>
</evidence>
<feature type="domain" description="S1 motif" evidence="4">
    <location>
        <begin position="131"/>
        <end position="197"/>
    </location>
</feature>
<dbReference type="CDD" id="cd05687">
    <property type="entry name" value="S1_RPS1_repeat_ec1_hs1"/>
    <property type="match status" value="1"/>
</dbReference>
<keyword evidence="2 5" id="KW-0689">Ribosomal protein</keyword>
<gene>
    <name evidence="5" type="ORF">KI810_11385</name>
</gene>
<dbReference type="PROSITE" id="PS50126">
    <property type="entry name" value="S1"/>
    <property type="match status" value="6"/>
</dbReference>
<dbReference type="NCBIfam" id="NF004952">
    <property type="entry name" value="PRK06299.1-2"/>
    <property type="match status" value="1"/>
</dbReference>
<feature type="domain" description="S1 motif" evidence="4">
    <location>
        <begin position="47"/>
        <end position="113"/>
    </location>
</feature>
<dbReference type="InterPro" id="IPR012340">
    <property type="entry name" value="NA-bd_OB-fold"/>
</dbReference>
<dbReference type="InterPro" id="IPR003029">
    <property type="entry name" value="S1_domain"/>
</dbReference>
<dbReference type="SMART" id="SM00316">
    <property type="entry name" value="S1"/>
    <property type="match status" value="6"/>
</dbReference>
<keyword evidence="6" id="KW-1185">Reference proteome</keyword>
<keyword evidence="3" id="KW-0687">Ribonucleoprotein</keyword>
<comment type="similarity">
    <text evidence="1">Belongs to the bacterial ribosomal protein bS1 family.</text>
</comment>
<evidence type="ECO:0000256" key="3">
    <source>
        <dbReference type="ARBA" id="ARBA00023274"/>
    </source>
</evidence>
<dbReference type="PANTHER" id="PTHR10724:SF7">
    <property type="entry name" value="SMALL RIBOSOMAL SUBUNIT PROTEIN BS1C"/>
    <property type="match status" value="1"/>
</dbReference>
<dbReference type="InterPro" id="IPR050437">
    <property type="entry name" value="Ribos_protein_bS1-like"/>
</dbReference>
<dbReference type="Pfam" id="PF00575">
    <property type="entry name" value="S1"/>
    <property type="match status" value="6"/>
</dbReference>
<name>A0ABS5SEP3_9BACT</name>
<dbReference type="EMBL" id="JAHCVK010000004">
    <property type="protein sequence ID" value="MBT0653660.1"/>
    <property type="molecule type" value="Genomic_DNA"/>
</dbReference>
<feature type="domain" description="S1 motif" evidence="4">
    <location>
        <begin position="477"/>
        <end position="546"/>
    </location>
</feature>
<dbReference type="InterPro" id="IPR035104">
    <property type="entry name" value="Ribosomal_protein_S1-like"/>
</dbReference>
<evidence type="ECO:0000259" key="4">
    <source>
        <dbReference type="PROSITE" id="PS50126"/>
    </source>
</evidence>
<dbReference type="GO" id="GO:0005840">
    <property type="term" value="C:ribosome"/>
    <property type="evidence" value="ECO:0007669"/>
    <property type="project" value="UniProtKB-KW"/>
</dbReference>
<evidence type="ECO:0000313" key="5">
    <source>
        <dbReference type="EMBL" id="MBT0653660.1"/>
    </source>
</evidence>
<accession>A0ABS5SEP3</accession>
<evidence type="ECO:0000256" key="2">
    <source>
        <dbReference type="ARBA" id="ARBA00022980"/>
    </source>
</evidence>
<sequence>MMDEKRMKRQKEMPIKRFHDTDDELDQGSGGEFEEMFQDSLKQLRVGEIVRGVVVQISPDYVLVDVGYKSEGCVPANEFMDENGQLTVKVGDPVEVLFERRENELGYIVLSKKKAQAHLVWDRIAEAGGEGGDVEGKIVAKVKGGLNVDIGGITGFLPASQVDLRPGGNLDRYVGQTATFKILKMNRKRGNIVLSRRVLLEVERDKAREDTLSTLAEGQVVDGVVKNITDYGAFVDLGGLDGLLHITDMSWGRLTHPGELIKVGDTVKVMVLKFDRAKGKISLGMKQAMPDPWLNVEAKYQAGERVRGKVVSLTEYGAFIALEEGVEGLVHISEMSWTKRVRHPSELLKVGEEVEAVVLGVDPGNRRISLGLKQTSVNPWTVVGERYPVGTKIEGQIKNITDFGMFIGIEDGIDGLVHVSDISWTKRIKHPGEIYSKGETVQAVILNIDVANERLSLGIKQLTPDPWSEIPGKYRPGTRVVGKVSSVTDFGVFLELEEGIEGLVHVSELSHEKLASPKGFCNVGDELEAVVLNVDTVDRKIGLSIKSLQSALEKAEFEAFMGSKGEATSNLGDLLKEVKKNGNGDK</sequence>
<evidence type="ECO:0000256" key="1">
    <source>
        <dbReference type="ARBA" id="ARBA00006767"/>
    </source>
</evidence>
<dbReference type="SUPFAM" id="SSF50249">
    <property type="entry name" value="Nucleic acid-binding proteins"/>
    <property type="match status" value="6"/>
</dbReference>
<feature type="domain" description="S1 motif" evidence="4">
    <location>
        <begin position="303"/>
        <end position="373"/>
    </location>
</feature>
<proteinExistence type="inferred from homology"/>
<dbReference type="CDD" id="cd04465">
    <property type="entry name" value="S1_RPS1_repeat_ec2_hs2"/>
    <property type="match status" value="1"/>
</dbReference>
<feature type="domain" description="S1 motif" evidence="4">
    <location>
        <begin position="218"/>
        <end position="286"/>
    </location>
</feature>
<organism evidence="5 6">
    <name type="scientific">Geomobilimonas luticola</name>
    <dbReference type="NCBI Taxonomy" id="1114878"/>
    <lineage>
        <taxon>Bacteria</taxon>
        <taxon>Pseudomonadati</taxon>
        <taxon>Thermodesulfobacteriota</taxon>
        <taxon>Desulfuromonadia</taxon>
        <taxon>Geobacterales</taxon>
        <taxon>Geobacteraceae</taxon>
        <taxon>Geomobilimonas</taxon>
    </lineage>
</organism>
<dbReference type="Gene3D" id="2.40.50.140">
    <property type="entry name" value="Nucleic acid-binding proteins"/>
    <property type="match status" value="6"/>
</dbReference>
<dbReference type="PANTHER" id="PTHR10724">
    <property type="entry name" value="30S RIBOSOMAL PROTEIN S1"/>
    <property type="match status" value="1"/>
</dbReference>
<dbReference type="CDD" id="cd05688">
    <property type="entry name" value="S1_RPS1_repeat_ec3"/>
    <property type="match status" value="1"/>
</dbReference>
<feature type="domain" description="S1 motif" evidence="4">
    <location>
        <begin position="390"/>
        <end position="460"/>
    </location>
</feature>